<evidence type="ECO:0000313" key="3">
    <source>
        <dbReference type="Proteomes" id="UP000004508"/>
    </source>
</evidence>
<dbReference type="RefSeq" id="WP_007920285.1">
    <property type="nucleotide sequence ID" value="NZ_ADVG01000004.1"/>
</dbReference>
<dbReference type="OrthoDB" id="9757939at2"/>
<feature type="transmembrane region" description="Helical" evidence="1">
    <location>
        <begin position="94"/>
        <end position="117"/>
    </location>
</feature>
<dbReference type="Proteomes" id="UP000004508">
    <property type="component" value="Unassembled WGS sequence"/>
</dbReference>
<proteinExistence type="predicted"/>
<gene>
    <name evidence="2" type="ORF">Krac_3090</name>
</gene>
<dbReference type="EMBL" id="ADVG01000004">
    <property type="protein sequence ID" value="EFH82294.1"/>
    <property type="molecule type" value="Genomic_DNA"/>
</dbReference>
<comment type="caution">
    <text evidence="2">The sequence shown here is derived from an EMBL/GenBank/DDBJ whole genome shotgun (WGS) entry which is preliminary data.</text>
</comment>
<keyword evidence="1" id="KW-1133">Transmembrane helix</keyword>
<keyword evidence="3" id="KW-1185">Reference proteome</keyword>
<name>D6U0F4_KTERA</name>
<dbReference type="AlphaFoldDB" id="D6U0F4"/>
<organism evidence="2 3">
    <name type="scientific">Ktedonobacter racemifer DSM 44963</name>
    <dbReference type="NCBI Taxonomy" id="485913"/>
    <lineage>
        <taxon>Bacteria</taxon>
        <taxon>Bacillati</taxon>
        <taxon>Chloroflexota</taxon>
        <taxon>Ktedonobacteria</taxon>
        <taxon>Ktedonobacterales</taxon>
        <taxon>Ktedonobacteraceae</taxon>
        <taxon>Ktedonobacter</taxon>
    </lineage>
</organism>
<dbReference type="Gene3D" id="2.60.120.560">
    <property type="entry name" value="Exo-inulinase, domain 1"/>
    <property type="match status" value="1"/>
</dbReference>
<keyword evidence="1" id="KW-0812">Transmembrane</keyword>
<accession>D6U0F4</accession>
<protein>
    <recommendedName>
        <fullName evidence="4">3-keto-disaccharide hydrolase domain-containing protein</fullName>
    </recommendedName>
</protein>
<evidence type="ECO:0000256" key="1">
    <source>
        <dbReference type="SAM" id="Phobius"/>
    </source>
</evidence>
<keyword evidence="1" id="KW-0472">Membrane</keyword>
<reference evidence="2 3" key="1">
    <citation type="journal article" date="2011" name="Stand. Genomic Sci.">
        <title>Non-contiguous finished genome sequence and contextual data of the filamentous soil bacterium Ktedonobacter racemifer type strain (SOSP1-21).</title>
        <authorList>
            <person name="Chang Y.J."/>
            <person name="Land M."/>
            <person name="Hauser L."/>
            <person name="Chertkov O."/>
            <person name="Del Rio T.G."/>
            <person name="Nolan M."/>
            <person name="Copeland A."/>
            <person name="Tice H."/>
            <person name="Cheng J.F."/>
            <person name="Lucas S."/>
            <person name="Han C."/>
            <person name="Goodwin L."/>
            <person name="Pitluck S."/>
            <person name="Ivanova N."/>
            <person name="Ovchinikova G."/>
            <person name="Pati A."/>
            <person name="Chen A."/>
            <person name="Palaniappan K."/>
            <person name="Mavromatis K."/>
            <person name="Liolios K."/>
            <person name="Brettin T."/>
            <person name="Fiebig A."/>
            <person name="Rohde M."/>
            <person name="Abt B."/>
            <person name="Goker M."/>
            <person name="Detter J.C."/>
            <person name="Woyke T."/>
            <person name="Bristow J."/>
            <person name="Eisen J.A."/>
            <person name="Markowitz V."/>
            <person name="Hugenholtz P."/>
            <person name="Kyrpides N.C."/>
            <person name="Klenk H.P."/>
            <person name="Lapidus A."/>
        </authorList>
    </citation>
    <scope>NUCLEOTIDE SEQUENCE [LARGE SCALE GENOMIC DNA]</scope>
    <source>
        <strain evidence="3">DSM 44963</strain>
    </source>
</reference>
<dbReference type="InParanoid" id="D6U0F4"/>
<evidence type="ECO:0000313" key="2">
    <source>
        <dbReference type="EMBL" id="EFH82294.1"/>
    </source>
</evidence>
<sequence length="344" mass="38196">MQCRICHAELPAGSGVCPFCQAPVQIPPEPFEPTEPFVEETAFREYANSGLQTLQAPTPYTTYAPVAQPMQAYAPVVITPIVPRQPKRWGKIGLILAFILILVVAISAGSLFTILFLQHPQHPPTTNASNIDLQQKIQNAQLDYGTVDPQALYSSVTSKPPIDADSLSDADKSYWNITSPLSDTHTSSCQFENGSYHVIETRPKYFYYCTSGQMYENFAFQVEVNILKGYAGGITFRSSSSTHTYYVWRVDTTGTYHLTAYNRNGASPVILEGSHTPYFRSGYNQKNLFTVIAHGTDILLYINQHFVNRVKDKSFSSGNVGLLTYNGETSTEVSFTNASVWILP</sequence>
<evidence type="ECO:0008006" key="4">
    <source>
        <dbReference type="Google" id="ProtNLM"/>
    </source>
</evidence>